<dbReference type="Pfam" id="PF01471">
    <property type="entry name" value="PG_binding_1"/>
    <property type="match status" value="2"/>
</dbReference>
<organism evidence="3 4">
    <name type="scientific">Bartonella doshiae</name>
    <dbReference type="NCBI Taxonomy" id="33044"/>
    <lineage>
        <taxon>Bacteria</taxon>
        <taxon>Pseudomonadati</taxon>
        <taxon>Pseudomonadota</taxon>
        <taxon>Alphaproteobacteria</taxon>
        <taxon>Hyphomicrobiales</taxon>
        <taxon>Bartonellaceae</taxon>
        <taxon>Bartonella</taxon>
    </lineage>
</organism>
<keyword evidence="1" id="KW-0472">Membrane</keyword>
<dbReference type="SUPFAM" id="SSF47090">
    <property type="entry name" value="PGBD-like"/>
    <property type="match status" value="2"/>
</dbReference>
<evidence type="ECO:0000313" key="4">
    <source>
        <dbReference type="Proteomes" id="UP000254950"/>
    </source>
</evidence>
<dbReference type="STRING" id="33044.GCA_900005695_00434"/>
<dbReference type="InterPro" id="IPR036366">
    <property type="entry name" value="PGBDSf"/>
</dbReference>
<keyword evidence="1" id="KW-1133">Transmembrane helix</keyword>
<feature type="domain" description="Peptidoglycan binding-like" evidence="2">
    <location>
        <begin position="119"/>
        <end position="154"/>
    </location>
</feature>
<feature type="transmembrane region" description="Helical" evidence="1">
    <location>
        <begin position="21"/>
        <end position="38"/>
    </location>
</feature>
<evidence type="ECO:0000313" key="3">
    <source>
        <dbReference type="EMBL" id="SUV44591.1"/>
    </source>
</evidence>
<dbReference type="AlphaFoldDB" id="A0A380ZD34"/>
<dbReference type="InterPro" id="IPR002477">
    <property type="entry name" value="Peptidoglycan-bd-like"/>
</dbReference>
<proteinExistence type="predicted"/>
<evidence type="ECO:0000256" key="1">
    <source>
        <dbReference type="SAM" id="Phobius"/>
    </source>
</evidence>
<dbReference type="EMBL" id="UFTF01000001">
    <property type="protein sequence ID" value="SUV44591.1"/>
    <property type="molecule type" value="Genomic_DNA"/>
</dbReference>
<feature type="transmembrane region" description="Helical" evidence="1">
    <location>
        <begin position="50"/>
        <end position="71"/>
    </location>
</feature>
<reference evidence="3 4" key="1">
    <citation type="submission" date="2018-06" db="EMBL/GenBank/DDBJ databases">
        <authorList>
            <consortium name="Pathogen Informatics"/>
            <person name="Doyle S."/>
        </authorList>
    </citation>
    <scope>NUCLEOTIDE SEQUENCE [LARGE SCALE GENOMIC DNA]</scope>
    <source>
        <strain evidence="3 4">NCTC12862</strain>
    </source>
</reference>
<evidence type="ECO:0000259" key="2">
    <source>
        <dbReference type="Pfam" id="PF01471"/>
    </source>
</evidence>
<gene>
    <name evidence="3" type="ORF">NCTC12862_00340</name>
</gene>
<dbReference type="InterPro" id="IPR036365">
    <property type="entry name" value="PGBD-like_sf"/>
</dbReference>
<protein>
    <submittedName>
        <fullName evidence="3">Uncharacterized conserved protein</fullName>
    </submittedName>
</protein>
<dbReference type="Gene3D" id="1.10.101.10">
    <property type="entry name" value="PGBD-like superfamily/PGBD"/>
    <property type="match status" value="1"/>
</dbReference>
<dbReference type="OrthoDB" id="9816507at2"/>
<sequence>MVKKRKPHRAKSVKQRKYYSSIVVTIFLVSSRLLFWIARRLYFSTRKNFLFFIGSFLFALSFVFVSFNALFSQMKFIPALNIEKNSTLSEKEANLQTISRIVSVSPLKHSRQNLPSLSENTLQMQKKLAKLGLYDGPLDGVEGPKTRRAIALWKQQSAHKMQNSAVTEPITDEIAVLIERNEIEMANETTKAKNLPRSKETFLDPSVTDITKVQKALRMFGNQEITVSGVEDQKTVEALKQFQKMFELPITGKVDHAVLMKMREVGLLN</sequence>
<dbReference type="Proteomes" id="UP000254950">
    <property type="component" value="Unassembled WGS sequence"/>
</dbReference>
<accession>A0A380ZD34</accession>
<feature type="domain" description="Peptidoglycan binding-like" evidence="2">
    <location>
        <begin position="208"/>
        <end position="262"/>
    </location>
</feature>
<name>A0A380ZD34_BARDO</name>
<dbReference type="RefSeq" id="WP_004855023.1">
    <property type="nucleotide sequence ID" value="NZ_CACVBH010000002.1"/>
</dbReference>
<keyword evidence="1" id="KW-0812">Transmembrane</keyword>